<evidence type="ECO:0000313" key="3">
    <source>
        <dbReference type="EMBL" id="KIY94898.1"/>
    </source>
</evidence>
<gene>
    <name evidence="3" type="ORF">MNEG_13065</name>
</gene>
<dbReference type="InterPro" id="IPR003819">
    <property type="entry name" value="TauD/TfdA-like"/>
</dbReference>
<evidence type="ECO:0000313" key="4">
    <source>
        <dbReference type="Proteomes" id="UP000054498"/>
    </source>
</evidence>
<dbReference type="STRING" id="145388.A0A0D2KGB6"/>
<feature type="domain" description="TauD/TfdA-like" evidence="2">
    <location>
        <begin position="61"/>
        <end position="333"/>
    </location>
</feature>
<protein>
    <recommendedName>
        <fullName evidence="2">TauD/TfdA-like domain-containing protein</fullName>
    </recommendedName>
</protein>
<dbReference type="OrthoDB" id="408743at2759"/>
<dbReference type="KEGG" id="mng:MNEG_13065"/>
<dbReference type="AlphaFoldDB" id="A0A0D2KGB6"/>
<keyword evidence="1" id="KW-0560">Oxidoreductase</keyword>
<dbReference type="SUPFAM" id="SSF51197">
    <property type="entry name" value="Clavaminate synthase-like"/>
    <property type="match status" value="1"/>
</dbReference>
<reference evidence="3 4" key="1">
    <citation type="journal article" date="2013" name="BMC Genomics">
        <title>Reconstruction of the lipid metabolism for the microalga Monoraphidium neglectum from its genome sequence reveals characteristics suitable for biofuel production.</title>
        <authorList>
            <person name="Bogen C."/>
            <person name="Al-Dilaimi A."/>
            <person name="Albersmeier A."/>
            <person name="Wichmann J."/>
            <person name="Grundmann M."/>
            <person name="Rupp O."/>
            <person name="Lauersen K.J."/>
            <person name="Blifernez-Klassen O."/>
            <person name="Kalinowski J."/>
            <person name="Goesmann A."/>
            <person name="Mussgnug J.H."/>
            <person name="Kruse O."/>
        </authorList>
    </citation>
    <scope>NUCLEOTIDE SEQUENCE [LARGE SCALE GENOMIC DNA]</scope>
    <source>
        <strain evidence="3 4">SAG 48.87</strain>
    </source>
</reference>
<dbReference type="PANTHER" id="PTHR10696">
    <property type="entry name" value="GAMMA-BUTYROBETAINE HYDROXYLASE-RELATED"/>
    <property type="match status" value="1"/>
</dbReference>
<name>A0A0D2KGB6_9CHLO</name>
<sequence length="333" mass="35757">MMIASGSSLFERAVLPAAPPLPASAWARASYTAKNSAWAAASQLQAAGPEVQLLQAAADPQMPLAAMGQQARAAIDVALPATGALLLRGLPLRDPAACDAFVDGLGFTKMAYEPFGVPRKKARGVEIQRRVSGIGTLDAATNIGAQELLDLHNEMTYNPRPAFKILLICIHPAAVGGDSLVGSTAEVTANVPDFVVDRFERRGGIKYKRTYSNADFPAGPGNYIMSWQERTGARDRDAAAAHFRRLGMTVDWAGERGDELVAWNVQPAVVCHPVTGERLWFNLAQHPAPGMITYADGSDIEDDTVEAIWAARMAATRYVRLDAGDVLVLDNYR</sequence>
<dbReference type="InterPro" id="IPR050411">
    <property type="entry name" value="AlphaKG_dependent_hydroxylases"/>
</dbReference>
<dbReference type="Pfam" id="PF02668">
    <property type="entry name" value="TauD"/>
    <property type="match status" value="1"/>
</dbReference>
<dbReference type="Proteomes" id="UP000054498">
    <property type="component" value="Unassembled WGS sequence"/>
</dbReference>
<evidence type="ECO:0000256" key="1">
    <source>
        <dbReference type="ARBA" id="ARBA00023002"/>
    </source>
</evidence>
<dbReference type="Gene3D" id="3.60.130.10">
    <property type="entry name" value="Clavaminate synthase-like"/>
    <property type="match status" value="1"/>
</dbReference>
<dbReference type="InterPro" id="IPR042098">
    <property type="entry name" value="TauD-like_sf"/>
</dbReference>
<accession>A0A0D2KGB6</accession>
<organism evidence="3 4">
    <name type="scientific">Monoraphidium neglectum</name>
    <dbReference type="NCBI Taxonomy" id="145388"/>
    <lineage>
        <taxon>Eukaryota</taxon>
        <taxon>Viridiplantae</taxon>
        <taxon>Chlorophyta</taxon>
        <taxon>core chlorophytes</taxon>
        <taxon>Chlorophyceae</taxon>
        <taxon>CS clade</taxon>
        <taxon>Sphaeropleales</taxon>
        <taxon>Selenastraceae</taxon>
        <taxon>Monoraphidium</taxon>
    </lineage>
</organism>
<evidence type="ECO:0000259" key="2">
    <source>
        <dbReference type="Pfam" id="PF02668"/>
    </source>
</evidence>
<dbReference type="PANTHER" id="PTHR10696:SF21">
    <property type="entry name" value="TAUD_TFDA-LIKE DOMAIN-CONTAINING PROTEIN"/>
    <property type="match status" value="1"/>
</dbReference>
<keyword evidence="4" id="KW-1185">Reference proteome</keyword>
<dbReference type="GeneID" id="25730490"/>
<proteinExistence type="predicted"/>
<dbReference type="RefSeq" id="XP_013893918.1">
    <property type="nucleotide sequence ID" value="XM_014038464.1"/>
</dbReference>
<dbReference type="EMBL" id="KK103821">
    <property type="protein sequence ID" value="KIY94898.1"/>
    <property type="molecule type" value="Genomic_DNA"/>
</dbReference>
<dbReference type="GO" id="GO:0016491">
    <property type="term" value="F:oxidoreductase activity"/>
    <property type="evidence" value="ECO:0007669"/>
    <property type="project" value="UniProtKB-KW"/>
</dbReference>